<proteinExistence type="predicted"/>
<reference evidence="2" key="1">
    <citation type="journal article" date="2023" name="Science">
        <title>Genome structures resolve the early diversification of teleost fishes.</title>
        <authorList>
            <person name="Parey E."/>
            <person name="Louis A."/>
            <person name="Montfort J."/>
            <person name="Bouchez O."/>
            <person name="Roques C."/>
            <person name="Iampietro C."/>
            <person name="Lluch J."/>
            <person name="Castinel A."/>
            <person name="Donnadieu C."/>
            <person name="Desvignes T."/>
            <person name="Floi Bucao C."/>
            <person name="Jouanno E."/>
            <person name="Wen M."/>
            <person name="Mejri S."/>
            <person name="Dirks R."/>
            <person name="Jansen H."/>
            <person name="Henkel C."/>
            <person name="Chen W.J."/>
            <person name="Zahm M."/>
            <person name="Cabau C."/>
            <person name="Klopp C."/>
            <person name="Thompson A.W."/>
            <person name="Robinson-Rechavi M."/>
            <person name="Braasch I."/>
            <person name="Lecointre G."/>
            <person name="Bobe J."/>
            <person name="Postlethwait J.H."/>
            <person name="Berthelot C."/>
            <person name="Roest Crollius H."/>
            <person name="Guiguen Y."/>
        </authorList>
    </citation>
    <scope>NUCLEOTIDE SEQUENCE</scope>
    <source>
        <strain evidence="2">WJC10195</strain>
    </source>
</reference>
<protein>
    <submittedName>
        <fullName evidence="2">Uncharacterized protein</fullName>
    </submittedName>
</protein>
<evidence type="ECO:0000313" key="3">
    <source>
        <dbReference type="Proteomes" id="UP001152622"/>
    </source>
</evidence>
<accession>A0A9Q1FLY5</accession>
<evidence type="ECO:0000256" key="1">
    <source>
        <dbReference type="SAM" id="Phobius"/>
    </source>
</evidence>
<keyword evidence="1" id="KW-1133">Transmembrane helix</keyword>
<comment type="caution">
    <text evidence="2">The sequence shown here is derived from an EMBL/GenBank/DDBJ whole genome shotgun (WGS) entry which is preliminary data.</text>
</comment>
<feature type="transmembrane region" description="Helical" evidence="1">
    <location>
        <begin position="56"/>
        <end position="79"/>
    </location>
</feature>
<evidence type="ECO:0000313" key="2">
    <source>
        <dbReference type="EMBL" id="KAJ8361301.1"/>
    </source>
</evidence>
<dbReference type="Proteomes" id="UP001152622">
    <property type="component" value="Chromosome 5"/>
</dbReference>
<sequence>MSSLHNQTKFVKQANLAFSKVRRKQLVAYSQLLQVLLTKFNSIYFVNSIVRNYRELIILLLLLLLLLLLIHIAHSLIALNTHEHVFFAIISNPPRWKSRLLKGMGYDILIGLLHVTPKTHL</sequence>
<dbReference type="AlphaFoldDB" id="A0A9Q1FLY5"/>
<keyword evidence="1" id="KW-0472">Membrane</keyword>
<name>A0A9Q1FLY5_SYNKA</name>
<keyword evidence="1" id="KW-0812">Transmembrane</keyword>
<dbReference type="EMBL" id="JAINUF010000005">
    <property type="protein sequence ID" value="KAJ8361301.1"/>
    <property type="molecule type" value="Genomic_DNA"/>
</dbReference>
<organism evidence="2 3">
    <name type="scientific">Synaphobranchus kaupii</name>
    <name type="common">Kaup's arrowtooth eel</name>
    <dbReference type="NCBI Taxonomy" id="118154"/>
    <lineage>
        <taxon>Eukaryota</taxon>
        <taxon>Metazoa</taxon>
        <taxon>Chordata</taxon>
        <taxon>Craniata</taxon>
        <taxon>Vertebrata</taxon>
        <taxon>Euteleostomi</taxon>
        <taxon>Actinopterygii</taxon>
        <taxon>Neopterygii</taxon>
        <taxon>Teleostei</taxon>
        <taxon>Anguilliformes</taxon>
        <taxon>Synaphobranchidae</taxon>
        <taxon>Synaphobranchus</taxon>
    </lineage>
</organism>
<gene>
    <name evidence="2" type="ORF">SKAU_G00178260</name>
</gene>
<keyword evidence="3" id="KW-1185">Reference proteome</keyword>